<dbReference type="PROSITE" id="PS51059">
    <property type="entry name" value="PARP_CATALYTIC"/>
    <property type="match status" value="1"/>
</dbReference>
<dbReference type="GO" id="GO:0010629">
    <property type="term" value="P:negative regulation of gene expression"/>
    <property type="evidence" value="ECO:0007669"/>
    <property type="project" value="TreeGrafter"/>
</dbReference>
<dbReference type="PANTHER" id="PTHR14453">
    <property type="entry name" value="PARP/ZINC FINGER CCCH TYPE DOMAIN CONTAINING PROTEIN"/>
    <property type="match status" value="1"/>
</dbReference>
<dbReference type="InterPro" id="IPR052056">
    <property type="entry name" value="Mono-ARTD/PARP"/>
</dbReference>
<evidence type="ECO:0000256" key="5">
    <source>
        <dbReference type="ARBA" id="ARBA00023242"/>
    </source>
</evidence>
<dbReference type="EC" id="2.4.2.-" evidence="6"/>
<accession>A0A8S3QP34</accession>
<evidence type="ECO:0000256" key="3">
    <source>
        <dbReference type="ARBA" id="ARBA00022679"/>
    </source>
</evidence>
<evidence type="ECO:0000259" key="7">
    <source>
        <dbReference type="PROSITE" id="PS51059"/>
    </source>
</evidence>
<dbReference type="AlphaFoldDB" id="A0A8S3QP34"/>
<evidence type="ECO:0000313" key="9">
    <source>
        <dbReference type="Proteomes" id="UP000683360"/>
    </source>
</evidence>
<keyword evidence="5" id="KW-0539">Nucleus</keyword>
<sequence>MRHYCDTVGTWFRNRKNQNNPSIADPAVPPDPAVPVVALVPAVPTGPSGSEVPTSLVFASGASGLKPTISPSSNIMPIWTKSTVRFTKRWTRKQTSDNLQIVPLNENSNEYKIVKKSFEEHNRNFEIVEIRRVQNRRLYEAHISFENTFMDTAKQQYPYSYMRYLWHGTENSSDNINQYGFNRNYQGKNACRYGDGVYFATEPRYSSRDTYSVPDSRGYKRFTNVVF</sequence>
<dbReference type="SUPFAM" id="SSF56399">
    <property type="entry name" value="ADP-ribosylation"/>
    <property type="match status" value="1"/>
</dbReference>
<dbReference type="OrthoDB" id="406099at2759"/>
<dbReference type="Pfam" id="PF00644">
    <property type="entry name" value="PARP"/>
    <property type="match status" value="1"/>
</dbReference>
<reference evidence="8" key="1">
    <citation type="submission" date="2021-03" db="EMBL/GenBank/DDBJ databases">
        <authorList>
            <person name="Bekaert M."/>
        </authorList>
    </citation>
    <scope>NUCLEOTIDE SEQUENCE</scope>
</reference>
<evidence type="ECO:0000256" key="4">
    <source>
        <dbReference type="ARBA" id="ARBA00023027"/>
    </source>
</evidence>
<comment type="caution">
    <text evidence="8">The sequence shown here is derived from an EMBL/GenBank/DDBJ whole genome shotgun (WGS) entry which is preliminary data.</text>
</comment>
<keyword evidence="3 6" id="KW-0808">Transferase</keyword>
<keyword evidence="2 6" id="KW-0328">Glycosyltransferase</keyword>
<protein>
    <recommendedName>
        <fullName evidence="6">Poly [ADP-ribose] polymerase</fullName>
        <shortName evidence="6">PARP</shortName>
        <ecNumber evidence="6">2.4.2.-</ecNumber>
    </recommendedName>
</protein>
<dbReference type="GO" id="GO:0005737">
    <property type="term" value="C:cytoplasm"/>
    <property type="evidence" value="ECO:0007669"/>
    <property type="project" value="TreeGrafter"/>
</dbReference>
<gene>
    <name evidence="8" type="ORF">MEDL_11616</name>
</gene>
<evidence type="ECO:0000256" key="1">
    <source>
        <dbReference type="ARBA" id="ARBA00004123"/>
    </source>
</evidence>
<name>A0A8S3QP34_MYTED</name>
<dbReference type="GO" id="GO:0003950">
    <property type="term" value="F:NAD+ poly-ADP-ribosyltransferase activity"/>
    <property type="evidence" value="ECO:0007669"/>
    <property type="project" value="UniProtKB-UniRule"/>
</dbReference>
<proteinExistence type="predicted"/>
<dbReference type="Proteomes" id="UP000683360">
    <property type="component" value="Unassembled WGS sequence"/>
</dbReference>
<comment type="subcellular location">
    <subcellularLocation>
        <location evidence="1">Nucleus</location>
    </subcellularLocation>
</comment>
<dbReference type="Gene3D" id="3.90.228.10">
    <property type="match status" value="1"/>
</dbReference>
<evidence type="ECO:0000313" key="8">
    <source>
        <dbReference type="EMBL" id="CAG2196764.1"/>
    </source>
</evidence>
<dbReference type="GO" id="GO:0005634">
    <property type="term" value="C:nucleus"/>
    <property type="evidence" value="ECO:0007669"/>
    <property type="project" value="UniProtKB-SubCell"/>
</dbReference>
<keyword evidence="9" id="KW-1185">Reference proteome</keyword>
<evidence type="ECO:0000256" key="2">
    <source>
        <dbReference type="ARBA" id="ARBA00022676"/>
    </source>
</evidence>
<dbReference type="InterPro" id="IPR012317">
    <property type="entry name" value="Poly(ADP-ribose)pol_cat_dom"/>
</dbReference>
<organism evidence="8 9">
    <name type="scientific">Mytilus edulis</name>
    <name type="common">Blue mussel</name>
    <dbReference type="NCBI Taxonomy" id="6550"/>
    <lineage>
        <taxon>Eukaryota</taxon>
        <taxon>Metazoa</taxon>
        <taxon>Spiralia</taxon>
        <taxon>Lophotrochozoa</taxon>
        <taxon>Mollusca</taxon>
        <taxon>Bivalvia</taxon>
        <taxon>Autobranchia</taxon>
        <taxon>Pteriomorphia</taxon>
        <taxon>Mytilida</taxon>
        <taxon>Mytiloidea</taxon>
        <taxon>Mytilidae</taxon>
        <taxon>Mytilinae</taxon>
        <taxon>Mytilus</taxon>
    </lineage>
</organism>
<dbReference type="GO" id="GO:0003714">
    <property type="term" value="F:transcription corepressor activity"/>
    <property type="evidence" value="ECO:0007669"/>
    <property type="project" value="TreeGrafter"/>
</dbReference>
<evidence type="ECO:0000256" key="6">
    <source>
        <dbReference type="RuleBase" id="RU362114"/>
    </source>
</evidence>
<keyword evidence="4 6" id="KW-0520">NAD</keyword>
<dbReference type="EMBL" id="CAJPWZ010000569">
    <property type="protein sequence ID" value="CAG2196764.1"/>
    <property type="molecule type" value="Genomic_DNA"/>
</dbReference>
<dbReference type="PANTHER" id="PTHR14453:SF67">
    <property type="entry name" value="POLY [ADP-RIBOSE] POLYMERASE"/>
    <property type="match status" value="1"/>
</dbReference>
<feature type="domain" description="PARP catalytic" evidence="7">
    <location>
        <begin position="86"/>
        <end position="227"/>
    </location>
</feature>